<comment type="caution">
    <text evidence="8">The sequence shown here is derived from an EMBL/GenBank/DDBJ whole genome shotgun (WGS) entry which is preliminary data.</text>
</comment>
<keyword evidence="2" id="KW-0201">Cytochrome c-type biogenesis</keyword>
<reference evidence="8" key="2">
    <citation type="submission" date="2019-03" db="EMBL/GenBank/DDBJ databases">
        <authorList>
            <person name="Yan Y.-Q."/>
            <person name="Du Z.-J."/>
        </authorList>
    </citation>
    <scope>NUCLEOTIDE SEQUENCE</scope>
    <source>
        <strain evidence="8">PP-F2FG21</strain>
    </source>
</reference>
<evidence type="ECO:0000313" key="7">
    <source>
        <dbReference type="EMBL" id="MBB3968368.1"/>
    </source>
</evidence>
<comment type="subcellular location">
    <subcellularLocation>
        <location evidence="1">Cell envelope</location>
    </subcellularLocation>
</comment>
<keyword evidence="3" id="KW-1015">Disulfide bond</keyword>
<keyword evidence="7" id="KW-0413">Isomerase</keyword>
<accession>A0A4Y8AHT2</accession>
<dbReference type="AlphaFoldDB" id="A0A4Y8AHT2"/>
<evidence type="ECO:0000313" key="9">
    <source>
        <dbReference type="Proteomes" id="UP000297248"/>
    </source>
</evidence>
<feature type="chain" id="PRO_5044616634" evidence="5">
    <location>
        <begin position="23"/>
        <end position="381"/>
    </location>
</feature>
<dbReference type="OrthoDB" id="750178at2"/>
<protein>
    <submittedName>
        <fullName evidence="8">Redoxin domain-containing protein</fullName>
    </submittedName>
    <submittedName>
        <fullName evidence="7">Thiol-disulfide isomerase/thioredoxin</fullName>
    </submittedName>
</protein>
<organism evidence="8 9">
    <name type="scientific">Mucilaginibacter phyllosphaerae</name>
    <dbReference type="NCBI Taxonomy" id="1812349"/>
    <lineage>
        <taxon>Bacteria</taxon>
        <taxon>Pseudomonadati</taxon>
        <taxon>Bacteroidota</taxon>
        <taxon>Sphingobacteriia</taxon>
        <taxon>Sphingobacteriales</taxon>
        <taxon>Sphingobacteriaceae</taxon>
        <taxon>Mucilaginibacter</taxon>
    </lineage>
</organism>
<dbReference type="InterPro" id="IPR013766">
    <property type="entry name" value="Thioredoxin_domain"/>
</dbReference>
<evidence type="ECO:0000256" key="3">
    <source>
        <dbReference type="ARBA" id="ARBA00023157"/>
    </source>
</evidence>
<dbReference type="Proteomes" id="UP000583101">
    <property type="component" value="Unassembled WGS sequence"/>
</dbReference>
<dbReference type="CDD" id="cd02966">
    <property type="entry name" value="TlpA_like_family"/>
    <property type="match status" value="1"/>
</dbReference>
<dbReference type="SUPFAM" id="SSF52833">
    <property type="entry name" value="Thioredoxin-like"/>
    <property type="match status" value="1"/>
</dbReference>
<reference evidence="7 10" key="3">
    <citation type="submission" date="2020-08" db="EMBL/GenBank/DDBJ databases">
        <title>Genomic Encyclopedia of Type Strains, Phase IV (KMG-IV): sequencing the most valuable type-strain genomes for metagenomic binning, comparative biology and taxonomic classification.</title>
        <authorList>
            <person name="Goeker M."/>
        </authorList>
    </citation>
    <scope>NUCLEOTIDE SEQUENCE [LARGE SCALE GENOMIC DNA]</scope>
    <source>
        <strain evidence="7 10">DSM 100995</strain>
    </source>
</reference>
<evidence type="ECO:0000256" key="4">
    <source>
        <dbReference type="ARBA" id="ARBA00023284"/>
    </source>
</evidence>
<sequence length="381" mass="43661">MQRIFIYLLLSFLISSTYDAVAQYKFQINGHITNSSPSLKFSKHYFKNGDTVFLQFINLKKVDTAIVKNTSFKFSDDLPYPSIAMVEHKHGGSLILLDNSVYNFELKIDTVKGVYEPEVKTQSNFFNLKKKFDKIKTNLYNNRNNYSNLLNKSKNADSILFYNTEIKVIDKDIAAAYKKFASENPNSYLTAYLIPAAPNFSYDGYIDTYNTLSDEIKRSFYGKNFKDLLKASQSIQSVNKNEDKVNLPTILAIDTSYKKVTIDTVFFKKHKYTLIEFGASWCIPCKKMNKELRQKLPALKNKDMVIIEFSLDNTFSAWKKGVETDKLNWLQVSDLKATNSPIAKFLNITAVPTNVIVNSEGLIIKKDVYGQDLDDFLKSIN</sequence>
<dbReference type="PANTHER" id="PTHR42852:SF6">
    <property type="entry name" value="THIOL:DISULFIDE INTERCHANGE PROTEIN DSBE"/>
    <property type="match status" value="1"/>
</dbReference>
<keyword evidence="5" id="KW-0732">Signal</keyword>
<proteinExistence type="predicted"/>
<dbReference type="InterPro" id="IPR050553">
    <property type="entry name" value="Thioredoxin_ResA/DsbE_sf"/>
</dbReference>
<evidence type="ECO:0000256" key="2">
    <source>
        <dbReference type="ARBA" id="ARBA00022748"/>
    </source>
</evidence>
<dbReference type="GO" id="GO:0017004">
    <property type="term" value="P:cytochrome complex assembly"/>
    <property type="evidence" value="ECO:0007669"/>
    <property type="project" value="UniProtKB-KW"/>
</dbReference>
<dbReference type="InterPro" id="IPR036249">
    <property type="entry name" value="Thioredoxin-like_sf"/>
</dbReference>
<dbReference type="Pfam" id="PF13905">
    <property type="entry name" value="Thioredoxin_8"/>
    <property type="match status" value="1"/>
</dbReference>
<evidence type="ECO:0000256" key="1">
    <source>
        <dbReference type="ARBA" id="ARBA00004196"/>
    </source>
</evidence>
<name>A0A4Y8AHT2_9SPHI</name>
<dbReference type="Gene3D" id="3.40.30.10">
    <property type="entry name" value="Glutaredoxin"/>
    <property type="match status" value="1"/>
</dbReference>
<dbReference type="EMBL" id="JACIEG010000001">
    <property type="protein sequence ID" value="MBB3968368.1"/>
    <property type="molecule type" value="Genomic_DNA"/>
</dbReference>
<dbReference type="Proteomes" id="UP000297248">
    <property type="component" value="Unassembled WGS sequence"/>
</dbReference>
<feature type="domain" description="Thioredoxin" evidence="6">
    <location>
        <begin position="191"/>
        <end position="381"/>
    </location>
</feature>
<evidence type="ECO:0000313" key="10">
    <source>
        <dbReference type="Proteomes" id="UP000583101"/>
    </source>
</evidence>
<dbReference type="PROSITE" id="PS51352">
    <property type="entry name" value="THIOREDOXIN_2"/>
    <property type="match status" value="1"/>
</dbReference>
<feature type="signal peptide" evidence="5">
    <location>
        <begin position="1"/>
        <end position="22"/>
    </location>
</feature>
<evidence type="ECO:0000313" key="8">
    <source>
        <dbReference type="EMBL" id="TEW68634.1"/>
    </source>
</evidence>
<dbReference type="EMBL" id="SNQG01000001">
    <property type="protein sequence ID" value="TEW68634.1"/>
    <property type="molecule type" value="Genomic_DNA"/>
</dbReference>
<dbReference type="RefSeq" id="WP_134334474.1">
    <property type="nucleotide sequence ID" value="NZ_BMCZ01000001.1"/>
</dbReference>
<dbReference type="GO" id="GO:0016853">
    <property type="term" value="F:isomerase activity"/>
    <property type="evidence" value="ECO:0007669"/>
    <property type="project" value="UniProtKB-KW"/>
</dbReference>
<keyword evidence="4" id="KW-0676">Redox-active center</keyword>
<dbReference type="InterPro" id="IPR012336">
    <property type="entry name" value="Thioredoxin-like_fold"/>
</dbReference>
<gene>
    <name evidence="8" type="ORF">E2R65_00270</name>
    <name evidence="7" type="ORF">GGR35_000954</name>
</gene>
<keyword evidence="10" id="KW-1185">Reference proteome</keyword>
<dbReference type="PANTHER" id="PTHR42852">
    <property type="entry name" value="THIOL:DISULFIDE INTERCHANGE PROTEIN DSBE"/>
    <property type="match status" value="1"/>
</dbReference>
<evidence type="ECO:0000259" key="6">
    <source>
        <dbReference type="PROSITE" id="PS51352"/>
    </source>
</evidence>
<dbReference type="GO" id="GO:0030313">
    <property type="term" value="C:cell envelope"/>
    <property type="evidence" value="ECO:0007669"/>
    <property type="project" value="UniProtKB-SubCell"/>
</dbReference>
<evidence type="ECO:0000256" key="5">
    <source>
        <dbReference type="SAM" id="SignalP"/>
    </source>
</evidence>
<reference evidence="8 9" key="1">
    <citation type="journal article" date="2016" name="Int. J. Syst. Evol. Microbiol.">
        <title>Proposal of Mucilaginibacter phyllosphaerae sp. nov. isolated from the phyllosphere of Galium album.</title>
        <authorList>
            <person name="Aydogan E.L."/>
            <person name="Busse H.J."/>
            <person name="Moser G."/>
            <person name="Muller C."/>
            <person name="Kampfer P."/>
            <person name="Glaeser S.P."/>
        </authorList>
    </citation>
    <scope>NUCLEOTIDE SEQUENCE [LARGE SCALE GENOMIC DNA]</scope>
    <source>
        <strain evidence="8 9">PP-F2FG21</strain>
    </source>
</reference>